<dbReference type="EMBL" id="CP068595">
    <property type="protein sequence ID" value="QQZ60777.1"/>
    <property type="molecule type" value="Genomic_DNA"/>
</dbReference>
<dbReference type="PANTHER" id="PTHR30204">
    <property type="entry name" value="REDOX-CYCLING DRUG-SENSING TRANSCRIPTIONAL ACTIVATOR SOXR"/>
    <property type="match status" value="1"/>
</dbReference>
<dbReference type="Gene3D" id="1.10.1660.10">
    <property type="match status" value="2"/>
</dbReference>
<keyword evidence="7" id="KW-1185">Reference proteome</keyword>
<dbReference type="SMART" id="SM00422">
    <property type="entry name" value="HTH_MERR"/>
    <property type="match status" value="2"/>
</dbReference>
<dbReference type="InterPro" id="IPR000551">
    <property type="entry name" value="MerR-type_HTH_dom"/>
</dbReference>
<dbReference type="InterPro" id="IPR047057">
    <property type="entry name" value="MerR_fam"/>
</dbReference>
<organism evidence="6 7">
    <name type="scientific">Paenibacillus sonchi</name>
    <dbReference type="NCBI Taxonomy" id="373687"/>
    <lineage>
        <taxon>Bacteria</taxon>
        <taxon>Bacillati</taxon>
        <taxon>Bacillota</taxon>
        <taxon>Bacilli</taxon>
        <taxon>Bacillales</taxon>
        <taxon>Paenibacillaceae</taxon>
        <taxon>Paenibacillus</taxon>
        <taxon>Paenibacillus sonchi group</taxon>
    </lineage>
</organism>
<dbReference type="GO" id="GO:0003700">
    <property type="term" value="F:DNA-binding transcription factor activity"/>
    <property type="evidence" value="ECO:0007669"/>
    <property type="project" value="InterPro"/>
</dbReference>
<gene>
    <name evidence="6" type="ORF">JI735_30710</name>
</gene>
<dbReference type="Pfam" id="PF00376">
    <property type="entry name" value="MerR"/>
    <property type="match status" value="2"/>
</dbReference>
<dbReference type="Proteomes" id="UP000595841">
    <property type="component" value="Chromosome"/>
</dbReference>
<dbReference type="PROSITE" id="PS00552">
    <property type="entry name" value="HTH_MERR_1"/>
    <property type="match status" value="1"/>
</dbReference>
<sequence>MDKTFTPKQMAKRLQVSTTTLRRYEDLNLVPDVPRTASNRRFYSPVHVQAFIALRTLIQGFGIPVSYDVMSLLKKGHVEQALWKINSHQYNIQMEKQRVEEVMSLIQKTDFSKYKNVQVTEEMKIGEIAAITGVNPSAIRHWEKEGLIRAKRNPENGYRVFTSRELKKIIVLSSLRKTVFFIESMKQLLEALEIHDLTTIERSFKVALQKLNEQLEKQMNGITEMMRYIQFCKSLECKLTEKTCL</sequence>
<name>A0A974SCF0_9BACL</name>
<protein>
    <submittedName>
        <fullName evidence="6">MerR family DNA-binding transcriptional regulator</fullName>
    </submittedName>
</protein>
<dbReference type="PANTHER" id="PTHR30204:SF69">
    <property type="entry name" value="MERR-FAMILY TRANSCRIPTIONAL REGULATOR"/>
    <property type="match status" value="1"/>
</dbReference>
<dbReference type="RefSeq" id="WP_051051912.1">
    <property type="nucleotide sequence ID" value="NZ_CP068595.1"/>
</dbReference>
<evidence type="ECO:0000313" key="7">
    <source>
        <dbReference type="Proteomes" id="UP000595841"/>
    </source>
</evidence>
<keyword evidence="3 6" id="KW-0238">DNA-binding</keyword>
<accession>A0A974SCF0</accession>
<dbReference type="AlphaFoldDB" id="A0A974SCF0"/>
<evidence type="ECO:0000256" key="1">
    <source>
        <dbReference type="ARBA" id="ARBA00022491"/>
    </source>
</evidence>
<keyword evidence="1" id="KW-0678">Repressor</keyword>
<keyword evidence="4" id="KW-0804">Transcription</keyword>
<dbReference type="PROSITE" id="PS50937">
    <property type="entry name" value="HTH_MERR_2"/>
    <property type="match status" value="2"/>
</dbReference>
<evidence type="ECO:0000259" key="5">
    <source>
        <dbReference type="PROSITE" id="PS50937"/>
    </source>
</evidence>
<proteinExistence type="predicted"/>
<feature type="domain" description="HTH merR-type" evidence="5">
    <location>
        <begin position="4"/>
        <end position="49"/>
    </location>
</feature>
<feature type="domain" description="HTH merR-type" evidence="5">
    <location>
        <begin position="122"/>
        <end position="191"/>
    </location>
</feature>
<keyword evidence="2" id="KW-0805">Transcription regulation</keyword>
<dbReference type="SUPFAM" id="SSF46955">
    <property type="entry name" value="Putative DNA-binding domain"/>
    <property type="match status" value="2"/>
</dbReference>
<dbReference type="InterPro" id="IPR009061">
    <property type="entry name" value="DNA-bd_dom_put_sf"/>
</dbReference>
<dbReference type="KEGG" id="pson:JI735_30710"/>
<evidence type="ECO:0000256" key="2">
    <source>
        <dbReference type="ARBA" id="ARBA00023015"/>
    </source>
</evidence>
<reference evidence="6 7" key="1">
    <citation type="submission" date="2021-01" db="EMBL/GenBank/DDBJ databases">
        <title>Whole genome sequence of Paenibacillus sonchi LMG 24727 for comparative genomics.</title>
        <authorList>
            <person name="Lee G."/>
            <person name="Kim M.-J."/>
            <person name="Lim K."/>
            <person name="Shin J.-H."/>
        </authorList>
    </citation>
    <scope>NUCLEOTIDE SEQUENCE [LARGE SCALE GENOMIC DNA]</scope>
    <source>
        <strain evidence="6 7">LMG 24727</strain>
    </source>
</reference>
<evidence type="ECO:0000256" key="3">
    <source>
        <dbReference type="ARBA" id="ARBA00023125"/>
    </source>
</evidence>
<evidence type="ECO:0000256" key="4">
    <source>
        <dbReference type="ARBA" id="ARBA00023163"/>
    </source>
</evidence>
<evidence type="ECO:0000313" key="6">
    <source>
        <dbReference type="EMBL" id="QQZ60777.1"/>
    </source>
</evidence>
<dbReference type="GO" id="GO:0003677">
    <property type="term" value="F:DNA binding"/>
    <property type="evidence" value="ECO:0007669"/>
    <property type="project" value="UniProtKB-KW"/>
</dbReference>